<dbReference type="EMBL" id="PRDK01000009">
    <property type="protein sequence ID" value="MBE8715246.1"/>
    <property type="molecule type" value="Genomic_DNA"/>
</dbReference>
<evidence type="ECO:0000256" key="2">
    <source>
        <dbReference type="ARBA" id="ARBA00022448"/>
    </source>
</evidence>
<dbReference type="Proteomes" id="UP000616201">
    <property type="component" value="Unassembled WGS sequence"/>
</dbReference>
<dbReference type="AlphaFoldDB" id="A0A928UXV4"/>
<name>A0A928UXV4_9SPHI</name>
<proteinExistence type="inferred from homology"/>
<dbReference type="FunFam" id="3.40.30.10:FF:000001">
    <property type="entry name" value="Thioredoxin"/>
    <property type="match status" value="1"/>
</dbReference>
<dbReference type="PANTHER" id="PTHR45663">
    <property type="entry name" value="GEO12009P1"/>
    <property type="match status" value="1"/>
</dbReference>
<dbReference type="InterPro" id="IPR005746">
    <property type="entry name" value="Thioredoxin"/>
</dbReference>
<evidence type="ECO:0000256" key="4">
    <source>
        <dbReference type="ARBA" id="ARBA00023157"/>
    </source>
</evidence>
<dbReference type="GO" id="GO:0015035">
    <property type="term" value="F:protein-disulfide reductase activity"/>
    <property type="evidence" value="ECO:0007669"/>
    <property type="project" value="UniProtKB-UniRule"/>
</dbReference>
<comment type="caution">
    <text evidence="10">The sequence shown here is derived from an EMBL/GenBank/DDBJ whole genome shotgun (WGS) entry which is preliminary data.</text>
</comment>
<dbReference type="PIRSF" id="PIRSF000077">
    <property type="entry name" value="Thioredoxin"/>
    <property type="match status" value="1"/>
</dbReference>
<dbReference type="PROSITE" id="PS51352">
    <property type="entry name" value="THIOREDOXIN_2"/>
    <property type="match status" value="1"/>
</dbReference>
<dbReference type="InterPro" id="IPR036249">
    <property type="entry name" value="Thioredoxin-like_sf"/>
</dbReference>
<evidence type="ECO:0000259" key="9">
    <source>
        <dbReference type="PROSITE" id="PS51352"/>
    </source>
</evidence>
<keyword evidence="4 8" id="KW-1015">Disulfide bond</keyword>
<dbReference type="NCBIfam" id="TIGR01068">
    <property type="entry name" value="thioredoxin"/>
    <property type="match status" value="1"/>
</dbReference>
<evidence type="ECO:0000256" key="1">
    <source>
        <dbReference type="ARBA" id="ARBA00008987"/>
    </source>
</evidence>
<dbReference type="GO" id="GO:0005737">
    <property type="term" value="C:cytoplasm"/>
    <property type="evidence" value="ECO:0007669"/>
    <property type="project" value="TreeGrafter"/>
</dbReference>
<evidence type="ECO:0000313" key="10">
    <source>
        <dbReference type="EMBL" id="MBE8715246.1"/>
    </source>
</evidence>
<feature type="site" description="Contributes to redox potential value" evidence="7">
    <location>
        <position position="25"/>
    </location>
</feature>
<keyword evidence="5 8" id="KW-0676">Redox-active center</keyword>
<evidence type="ECO:0000256" key="6">
    <source>
        <dbReference type="NCBIfam" id="TIGR01068"/>
    </source>
</evidence>
<dbReference type="Pfam" id="PF00085">
    <property type="entry name" value="Thioredoxin"/>
    <property type="match status" value="1"/>
</dbReference>
<keyword evidence="2" id="KW-0813">Transport</keyword>
<evidence type="ECO:0000313" key="11">
    <source>
        <dbReference type="Proteomes" id="UP000616201"/>
    </source>
</evidence>
<feature type="active site" description="Nucleophile" evidence="7">
    <location>
        <position position="23"/>
    </location>
</feature>
<evidence type="ECO:0000256" key="8">
    <source>
        <dbReference type="PIRSR" id="PIRSR000077-4"/>
    </source>
</evidence>
<organism evidence="10 11">
    <name type="scientific">Sphingobacterium hungaricum</name>
    <dbReference type="NCBI Taxonomy" id="2082723"/>
    <lineage>
        <taxon>Bacteria</taxon>
        <taxon>Pseudomonadati</taxon>
        <taxon>Bacteroidota</taxon>
        <taxon>Sphingobacteriia</taxon>
        <taxon>Sphingobacteriales</taxon>
        <taxon>Sphingobacteriaceae</taxon>
        <taxon>Sphingobacterium</taxon>
    </lineage>
</organism>
<feature type="active site" description="Nucleophile" evidence="7">
    <location>
        <position position="26"/>
    </location>
</feature>
<dbReference type="RefSeq" id="WP_196937090.1">
    <property type="nucleotide sequence ID" value="NZ_MU158698.1"/>
</dbReference>
<evidence type="ECO:0000256" key="7">
    <source>
        <dbReference type="PIRSR" id="PIRSR000077-1"/>
    </source>
</evidence>
<accession>A0A928UXV4</accession>
<comment type="similarity">
    <text evidence="1">Belongs to the thioredoxin family.</text>
</comment>
<feature type="site" description="Contributes to redox potential value" evidence="7">
    <location>
        <position position="24"/>
    </location>
</feature>
<dbReference type="SUPFAM" id="SSF52833">
    <property type="entry name" value="Thioredoxin-like"/>
    <property type="match status" value="1"/>
</dbReference>
<sequence>MASFQDIITKNNLVLVDFSATWCGPCQALAPILTEVKHHFDEKLSVIKIDVDKNQTLSSQYRVQGVPTLILFKDGQQVWRQSGVLQKQELIAIVNQHGN</sequence>
<evidence type="ECO:0000256" key="5">
    <source>
        <dbReference type="ARBA" id="ARBA00023284"/>
    </source>
</evidence>
<dbReference type="InterPro" id="IPR017937">
    <property type="entry name" value="Thioredoxin_CS"/>
</dbReference>
<evidence type="ECO:0000256" key="3">
    <source>
        <dbReference type="ARBA" id="ARBA00022982"/>
    </source>
</evidence>
<keyword evidence="3" id="KW-0249">Electron transport</keyword>
<protein>
    <recommendedName>
        <fullName evidence="6">Thioredoxin</fullName>
    </recommendedName>
</protein>
<reference evidence="10" key="1">
    <citation type="submission" date="2018-02" db="EMBL/GenBank/DDBJ databases">
        <authorList>
            <person name="Vasarhelyi B.M."/>
            <person name="Deshmukh S."/>
            <person name="Balint B."/>
            <person name="Kukolya J."/>
        </authorList>
    </citation>
    <scope>NUCLEOTIDE SEQUENCE</scope>
    <source>
        <strain evidence="10">KB22</strain>
    </source>
</reference>
<feature type="domain" description="Thioredoxin" evidence="9">
    <location>
        <begin position="1"/>
        <end position="99"/>
    </location>
</feature>
<dbReference type="CDD" id="cd02947">
    <property type="entry name" value="TRX_family"/>
    <property type="match status" value="1"/>
</dbReference>
<feature type="disulfide bond" description="Redox-active" evidence="8">
    <location>
        <begin position="23"/>
        <end position="26"/>
    </location>
</feature>
<feature type="site" description="Deprotonates C-terminal active site Cys" evidence="7">
    <location>
        <position position="17"/>
    </location>
</feature>
<dbReference type="Gene3D" id="3.40.30.10">
    <property type="entry name" value="Glutaredoxin"/>
    <property type="match status" value="1"/>
</dbReference>
<dbReference type="PRINTS" id="PR00421">
    <property type="entry name" value="THIOREDOXIN"/>
</dbReference>
<keyword evidence="11" id="KW-1185">Reference proteome</keyword>
<gene>
    <name evidence="10" type="primary">trxA</name>
    <name evidence="10" type="ORF">C4F49_16305</name>
</gene>
<dbReference type="PROSITE" id="PS00194">
    <property type="entry name" value="THIOREDOXIN_1"/>
    <property type="match status" value="1"/>
</dbReference>
<dbReference type="InterPro" id="IPR013766">
    <property type="entry name" value="Thioredoxin_domain"/>
</dbReference>
<dbReference type="PANTHER" id="PTHR45663:SF11">
    <property type="entry name" value="GEO12009P1"/>
    <property type="match status" value="1"/>
</dbReference>